<name>A0A7W8HDY3_9BURK</name>
<dbReference type="EMBL" id="JACHGB010000001">
    <property type="protein sequence ID" value="MBB5270279.1"/>
    <property type="molecule type" value="Genomic_DNA"/>
</dbReference>
<dbReference type="GO" id="GO:0046872">
    <property type="term" value="F:metal ion binding"/>
    <property type="evidence" value="ECO:0007669"/>
    <property type="project" value="UniProtKB-KW"/>
</dbReference>
<dbReference type="SUPFAM" id="SSF50022">
    <property type="entry name" value="ISP domain"/>
    <property type="match status" value="1"/>
</dbReference>
<keyword evidence="1" id="KW-0001">2Fe-2S</keyword>
<protein>
    <submittedName>
        <fullName evidence="7">Nitrite reductase/ring-hydroxylating ferredoxin subunit</fullName>
    </submittedName>
</protein>
<evidence type="ECO:0000256" key="1">
    <source>
        <dbReference type="ARBA" id="ARBA00022714"/>
    </source>
</evidence>
<evidence type="ECO:0000259" key="6">
    <source>
        <dbReference type="PROSITE" id="PS51296"/>
    </source>
</evidence>
<dbReference type="RefSeq" id="WP_183963535.1">
    <property type="nucleotide sequence ID" value="NZ_BAABEW010000015.1"/>
</dbReference>
<keyword evidence="4" id="KW-0411">Iron-sulfur</keyword>
<keyword evidence="3" id="KW-0408">Iron</keyword>
<dbReference type="InterPro" id="IPR036922">
    <property type="entry name" value="Rieske_2Fe-2S_sf"/>
</dbReference>
<feature type="domain" description="Rieske" evidence="6">
    <location>
        <begin position="25"/>
        <end position="133"/>
    </location>
</feature>
<proteinExistence type="predicted"/>
<dbReference type="PANTHER" id="PTHR40261">
    <property type="match status" value="1"/>
</dbReference>
<dbReference type="Pfam" id="PF00355">
    <property type="entry name" value="Rieske"/>
    <property type="match status" value="1"/>
</dbReference>
<dbReference type="PROSITE" id="PS51296">
    <property type="entry name" value="RIESKE"/>
    <property type="match status" value="1"/>
</dbReference>
<dbReference type="Proteomes" id="UP000532440">
    <property type="component" value="Unassembled WGS sequence"/>
</dbReference>
<evidence type="ECO:0000256" key="3">
    <source>
        <dbReference type="ARBA" id="ARBA00023004"/>
    </source>
</evidence>
<sequence length="140" mass="14765">MTSPQLPDAPGGVEAPPGPGPGWGWQEVCVSEALRDGGDGVRFTVPVPGAEPASAFAVRFEGLPRVYLNRCSHVPVELDWQEGRFFDDTGLYLVCSTHGAHYRAGDGACAGGPCRGRPLVVLHAREAGGRVWVAIRTGEA</sequence>
<dbReference type="GO" id="GO:0051537">
    <property type="term" value="F:2 iron, 2 sulfur cluster binding"/>
    <property type="evidence" value="ECO:0007669"/>
    <property type="project" value="UniProtKB-KW"/>
</dbReference>
<feature type="region of interest" description="Disordered" evidence="5">
    <location>
        <begin position="1"/>
        <end position="21"/>
    </location>
</feature>
<reference evidence="7 8" key="1">
    <citation type="submission" date="2020-08" db="EMBL/GenBank/DDBJ databases">
        <title>Genomic Encyclopedia of Type Strains, Phase IV (KMG-IV): sequencing the most valuable type-strain genomes for metagenomic binning, comparative biology and taxonomic classification.</title>
        <authorList>
            <person name="Goeker M."/>
        </authorList>
    </citation>
    <scope>NUCLEOTIDE SEQUENCE [LARGE SCALE GENOMIC DNA]</scope>
    <source>
        <strain evidence="7 8">DSM 29781</strain>
    </source>
</reference>
<evidence type="ECO:0000256" key="5">
    <source>
        <dbReference type="SAM" id="MobiDB-lite"/>
    </source>
</evidence>
<gene>
    <name evidence="7" type="ORF">HNQ70_000263</name>
</gene>
<keyword evidence="2" id="KW-0479">Metal-binding</keyword>
<dbReference type="PANTHER" id="PTHR40261:SF1">
    <property type="entry name" value="RIESKE DOMAIN-CONTAINING PROTEIN"/>
    <property type="match status" value="1"/>
</dbReference>
<evidence type="ECO:0000313" key="7">
    <source>
        <dbReference type="EMBL" id="MBB5270279.1"/>
    </source>
</evidence>
<organism evidence="7 8">
    <name type="scientific">Quisquiliibacterium transsilvanicum</name>
    <dbReference type="NCBI Taxonomy" id="1549638"/>
    <lineage>
        <taxon>Bacteria</taxon>
        <taxon>Pseudomonadati</taxon>
        <taxon>Pseudomonadota</taxon>
        <taxon>Betaproteobacteria</taxon>
        <taxon>Burkholderiales</taxon>
        <taxon>Burkholderiaceae</taxon>
        <taxon>Quisquiliibacterium</taxon>
    </lineage>
</organism>
<accession>A0A7W8HDY3</accession>
<comment type="caution">
    <text evidence="7">The sequence shown here is derived from an EMBL/GenBank/DDBJ whole genome shotgun (WGS) entry which is preliminary data.</text>
</comment>
<dbReference type="AlphaFoldDB" id="A0A7W8HDY3"/>
<dbReference type="Gene3D" id="2.102.10.10">
    <property type="entry name" value="Rieske [2Fe-2S] iron-sulphur domain"/>
    <property type="match status" value="1"/>
</dbReference>
<evidence type="ECO:0000256" key="2">
    <source>
        <dbReference type="ARBA" id="ARBA00022723"/>
    </source>
</evidence>
<evidence type="ECO:0000313" key="8">
    <source>
        <dbReference type="Proteomes" id="UP000532440"/>
    </source>
</evidence>
<dbReference type="InterPro" id="IPR017941">
    <property type="entry name" value="Rieske_2Fe-2S"/>
</dbReference>
<keyword evidence="8" id="KW-1185">Reference proteome</keyword>
<evidence type="ECO:0000256" key="4">
    <source>
        <dbReference type="ARBA" id="ARBA00023014"/>
    </source>
</evidence>